<protein>
    <submittedName>
        <fullName evidence="2">Uncharacterized protein</fullName>
    </submittedName>
</protein>
<comment type="caution">
    <text evidence="2">The sequence shown here is derived from an EMBL/GenBank/DDBJ whole genome shotgun (WGS) entry which is preliminary data.</text>
</comment>
<keyword evidence="1" id="KW-1133">Transmembrane helix</keyword>
<dbReference type="Proteomes" id="UP000245720">
    <property type="component" value="Unassembled WGS sequence"/>
</dbReference>
<sequence length="339" mass="38811">MIDVKKICALTAAFASFFSVQMNLPSAKAEGRELPDLREIVEANNFIAYCDLYDNIYMDYKAEKDSCKAFYTEESGSSFYIKYNDRGDYEVVTSDYAVSSNGADGNAEYYLFRRPSDELMYRMSVAPEPRPRALLSSYIKNVDNDEYNAFFENSDNFKIENTENGVLWTIDYSGIDWLNGKDVYLLDPVDLTCREFTYFDENGKEFSKWTSEFDLKDSPVPSELTYKQYTEPSDTVRVELYDSNNPDTPIGSWDTAAGSTVNIYGETVYTDAELKNKFDGKLDGSKIQRLYLQESSIKKKHTNILLVLAAITAVMLAAAYIIEKLMCIRLRKTVKNDRR</sequence>
<proteinExistence type="predicted"/>
<organism evidence="2 3">
    <name type="scientific">Ruminococcus flavefaciens</name>
    <dbReference type="NCBI Taxonomy" id="1265"/>
    <lineage>
        <taxon>Bacteria</taxon>
        <taxon>Bacillati</taxon>
        <taxon>Bacillota</taxon>
        <taxon>Clostridia</taxon>
        <taxon>Eubacteriales</taxon>
        <taxon>Oscillospiraceae</taxon>
        <taxon>Ruminococcus</taxon>
    </lineage>
</organism>
<keyword evidence="1" id="KW-0472">Membrane</keyword>
<gene>
    <name evidence="2" type="ORF">IE37_01852</name>
</gene>
<evidence type="ECO:0000313" key="3">
    <source>
        <dbReference type="Proteomes" id="UP000245720"/>
    </source>
</evidence>
<dbReference type="AlphaFoldDB" id="A0A315XXG0"/>
<evidence type="ECO:0000256" key="1">
    <source>
        <dbReference type="SAM" id="Phobius"/>
    </source>
</evidence>
<dbReference type="EMBL" id="QGDI01000007">
    <property type="protein sequence ID" value="PWJ12162.1"/>
    <property type="molecule type" value="Genomic_DNA"/>
</dbReference>
<accession>A0A315XXG0</accession>
<feature type="transmembrane region" description="Helical" evidence="1">
    <location>
        <begin position="304"/>
        <end position="322"/>
    </location>
</feature>
<name>A0A315XXG0_RUMFL</name>
<dbReference type="RefSeq" id="WP_109726622.1">
    <property type="nucleotide sequence ID" value="NZ_QGDI01000007.1"/>
</dbReference>
<keyword evidence="1" id="KW-0812">Transmembrane</keyword>
<evidence type="ECO:0000313" key="2">
    <source>
        <dbReference type="EMBL" id="PWJ12162.1"/>
    </source>
</evidence>
<reference evidence="2 3" key="1">
    <citation type="submission" date="2018-05" db="EMBL/GenBank/DDBJ databases">
        <title>The Hungate 1000. A catalogue of reference genomes from the rumen microbiome.</title>
        <authorList>
            <person name="Kelly W."/>
        </authorList>
    </citation>
    <scope>NUCLEOTIDE SEQUENCE [LARGE SCALE GENOMIC DNA]</scope>
    <source>
        <strain evidence="2 3">SAb67</strain>
    </source>
</reference>